<name>A0ABQ3X926_9ACTN</name>
<dbReference type="Proteomes" id="UP000612282">
    <property type="component" value="Unassembled WGS sequence"/>
</dbReference>
<gene>
    <name evidence="1" type="ORF">Aco03nite_034150</name>
</gene>
<dbReference type="SUPFAM" id="SSF49482">
    <property type="entry name" value="Aromatic compound dioxygenase"/>
    <property type="match status" value="1"/>
</dbReference>
<evidence type="ECO:0000313" key="1">
    <source>
        <dbReference type="EMBL" id="GID55011.1"/>
    </source>
</evidence>
<dbReference type="InterPro" id="IPR015889">
    <property type="entry name" value="Intradiol_dOase_core"/>
</dbReference>
<dbReference type="Gene3D" id="2.60.130.10">
    <property type="entry name" value="Aromatic compound dioxygenase"/>
    <property type="match status" value="1"/>
</dbReference>
<evidence type="ECO:0008006" key="3">
    <source>
        <dbReference type="Google" id="ProtNLM"/>
    </source>
</evidence>
<proteinExistence type="predicted"/>
<sequence>MGGGVGAEETADGVGPGNGLGGLMTVLVAGAGRDLSLGEVSFTVRLRVVSLNSGRGRGDCTVSLWHCGGHRGCSRQRTDRDGWVSFGSAFPGVYSGHWPHVHFAVHSGGDDDSLLHSAQLALPGDACAKAGRSTGGMRLAEDGCFSGGWALEIPSVTGDVTRGMVATRTVGV</sequence>
<protein>
    <recommendedName>
        <fullName evidence="3">Intradiol ring-cleavage dioxygenases domain-containing protein</fullName>
    </recommendedName>
</protein>
<comment type="caution">
    <text evidence="1">The sequence shown here is derived from an EMBL/GenBank/DDBJ whole genome shotgun (WGS) entry which is preliminary data.</text>
</comment>
<evidence type="ECO:0000313" key="2">
    <source>
        <dbReference type="Proteomes" id="UP000612282"/>
    </source>
</evidence>
<keyword evidence="2" id="KW-1185">Reference proteome</keyword>
<accession>A0ABQ3X926</accession>
<organism evidence="1 2">
    <name type="scientific">Actinoplanes couchii</name>
    <dbReference type="NCBI Taxonomy" id="403638"/>
    <lineage>
        <taxon>Bacteria</taxon>
        <taxon>Bacillati</taxon>
        <taxon>Actinomycetota</taxon>
        <taxon>Actinomycetes</taxon>
        <taxon>Micromonosporales</taxon>
        <taxon>Micromonosporaceae</taxon>
        <taxon>Actinoplanes</taxon>
    </lineage>
</organism>
<reference evidence="1 2" key="1">
    <citation type="submission" date="2021-01" db="EMBL/GenBank/DDBJ databases">
        <title>Whole genome shotgun sequence of Actinoplanes couchii NBRC 106145.</title>
        <authorList>
            <person name="Komaki H."/>
            <person name="Tamura T."/>
        </authorList>
    </citation>
    <scope>NUCLEOTIDE SEQUENCE [LARGE SCALE GENOMIC DNA]</scope>
    <source>
        <strain evidence="1 2">NBRC 106145</strain>
    </source>
</reference>
<dbReference type="EMBL" id="BOMG01000044">
    <property type="protein sequence ID" value="GID55011.1"/>
    <property type="molecule type" value="Genomic_DNA"/>
</dbReference>